<dbReference type="EnsemblMetazoa" id="XM_014390329.2">
    <property type="protein sequence ID" value="XP_014245815.1"/>
    <property type="gene ID" value="LOC106664527"/>
</dbReference>
<dbReference type="OrthoDB" id="8922241at2759"/>
<dbReference type="InterPro" id="IPR036236">
    <property type="entry name" value="Znf_C2H2_sf"/>
</dbReference>
<dbReference type="PROSITE" id="PS00028">
    <property type="entry name" value="ZINC_FINGER_C2H2_1"/>
    <property type="match status" value="11"/>
</dbReference>
<sequence length="1053" mass="122163">MMRQDTDWTTLNKMEKEYFCFVCGAKSSDRGLPLLLSETTYSHICLGQKLQEILGDKLIVLIKPRDSVCWNCAEVINWVDKYEIRIDIAKDNLTNQIIKKYKKIEMCLRSESSDYFEKDFPAPSNDEVMHENETNKSKNHHLSQVDSKGLKKKTFPCSVCHKLYATAAAAGAHAAKVHRQNFTCEYCDKIFSSEKKYKNHLYFHDNVTNVENSKLLSCVSCGFKTTNTEVYCRHVCNSAIMSLTCMTCKRRYVDSSMSKGQTLKYQCKDCKKQTDEPEEIPKKIEKVQSINVPESSVITEKTEFHSEMAEFFHSVESSESPQPPADDVILEEEPVTIIQNGVTNEELSVESEKQTEEITVINRECEIEEEEEEKNIITTLLESDITIHEDTGDDGNLTDNMTVTEETEVMSKNSDFIINQSYLKCTNCGEEFELSQLASHQCFVRGDVVEFAEVERQVEHQYYTVPFFKPDEETNTTMYETQKPAQRRRRIPKIPAQENSYINLNDNMTKMNCKTCGAEFKTIGLMRQHWDLTGHLREVSTTTIELNKIKDKTRKTEKTFKVVKQNFHIRANVPGQNDDEIRKNEEVQMNCIVKFKNDMSVEDFIGMKGGKECETCGILFGSEDVLKEHQQNNCLTCVTCNVTFLDNKLLRKHYQYTGHANRIPVKGDDQVTLKTEHESFSCHVCFKTFYSRFILGKHLQKHYKGTSKGACRYCQMEFEDKSHIQQHVLEVHGAQLYKCQHCDRTFLSESVRNRHQIKHKMYTCKTCKIKFPTQRLFMSHLDQAHRNSFSCVICGKVIQDLQALKRHEKMHFYGKNLQCDLCGKTFRSKAILKAHSTVHQNEPHFKCKYCGLGFKTAENLEEHQIIHIKKEYTCPKCSVICPSRIFFWVHMKLHDTAYMCSVCGRTFRDTSLLAVHRRKHWRVRPYQCPHCPRVFSVPATLRRHLTVHTRAFPHRCVLCKKGFLTRYAFHKHLDTVHSVRQSQPRRQEKKIPSLPLNATDEDLFQAADTLISDDTIMFNDYTQKDMKIEQVSSNDLTTNEVVVETTELFDVLP</sequence>
<dbReference type="GO" id="GO:0000981">
    <property type="term" value="F:DNA-binding transcription factor activity, RNA polymerase II-specific"/>
    <property type="evidence" value="ECO:0007669"/>
    <property type="project" value="TreeGrafter"/>
</dbReference>
<gene>
    <name evidence="8" type="primary">106664527</name>
</gene>
<feature type="coiled-coil region" evidence="6">
    <location>
        <begin position="344"/>
        <end position="371"/>
    </location>
</feature>
<protein>
    <recommendedName>
        <fullName evidence="7">C2H2-type domain-containing protein</fullName>
    </recommendedName>
</protein>
<evidence type="ECO:0000256" key="5">
    <source>
        <dbReference type="PROSITE-ProRule" id="PRU00042"/>
    </source>
</evidence>
<dbReference type="KEGG" id="clec:106664527"/>
<dbReference type="GO" id="GO:0005634">
    <property type="term" value="C:nucleus"/>
    <property type="evidence" value="ECO:0007669"/>
    <property type="project" value="TreeGrafter"/>
</dbReference>
<dbReference type="Gene3D" id="3.30.160.60">
    <property type="entry name" value="Classic Zinc Finger"/>
    <property type="match status" value="7"/>
</dbReference>
<organism evidence="8 9">
    <name type="scientific">Cimex lectularius</name>
    <name type="common">Bed bug</name>
    <name type="synonym">Acanthia lectularia</name>
    <dbReference type="NCBI Taxonomy" id="79782"/>
    <lineage>
        <taxon>Eukaryota</taxon>
        <taxon>Metazoa</taxon>
        <taxon>Ecdysozoa</taxon>
        <taxon>Arthropoda</taxon>
        <taxon>Hexapoda</taxon>
        <taxon>Insecta</taxon>
        <taxon>Pterygota</taxon>
        <taxon>Neoptera</taxon>
        <taxon>Paraneoptera</taxon>
        <taxon>Hemiptera</taxon>
        <taxon>Heteroptera</taxon>
        <taxon>Panheteroptera</taxon>
        <taxon>Cimicomorpha</taxon>
        <taxon>Cimicidae</taxon>
        <taxon>Cimex</taxon>
    </lineage>
</organism>
<feature type="domain" description="C2H2-type" evidence="7">
    <location>
        <begin position="954"/>
        <end position="982"/>
    </location>
</feature>
<dbReference type="EnsemblMetazoa" id="XM_024226572.1">
    <property type="protein sequence ID" value="XP_024082340.1"/>
    <property type="gene ID" value="LOC106664527"/>
</dbReference>
<evidence type="ECO:0000256" key="2">
    <source>
        <dbReference type="ARBA" id="ARBA00022737"/>
    </source>
</evidence>
<keyword evidence="1" id="KW-0479">Metal-binding</keyword>
<dbReference type="Pfam" id="PF00096">
    <property type="entry name" value="zf-C2H2"/>
    <property type="match status" value="3"/>
</dbReference>
<dbReference type="Pfam" id="PF12874">
    <property type="entry name" value="zf-met"/>
    <property type="match status" value="2"/>
</dbReference>
<proteinExistence type="predicted"/>
<dbReference type="SUPFAM" id="SSF57667">
    <property type="entry name" value="beta-beta-alpha zinc fingers"/>
    <property type="match status" value="7"/>
</dbReference>
<name>A0A8I6SI46_CIMLE</name>
<dbReference type="GO" id="GO:0008270">
    <property type="term" value="F:zinc ion binding"/>
    <property type="evidence" value="ECO:0007669"/>
    <property type="project" value="UniProtKB-KW"/>
</dbReference>
<reference evidence="8" key="1">
    <citation type="submission" date="2022-01" db="UniProtKB">
        <authorList>
            <consortium name="EnsemblMetazoa"/>
        </authorList>
    </citation>
    <scope>IDENTIFICATION</scope>
</reference>
<keyword evidence="2" id="KW-0677">Repeat</keyword>
<evidence type="ECO:0000313" key="9">
    <source>
        <dbReference type="Proteomes" id="UP000494040"/>
    </source>
</evidence>
<evidence type="ECO:0000256" key="3">
    <source>
        <dbReference type="ARBA" id="ARBA00022771"/>
    </source>
</evidence>
<dbReference type="AlphaFoldDB" id="A0A8I6SI46"/>
<feature type="domain" description="C2H2-type" evidence="7">
    <location>
        <begin position="926"/>
        <end position="953"/>
    </location>
</feature>
<dbReference type="PROSITE" id="PS50157">
    <property type="entry name" value="ZINC_FINGER_C2H2_2"/>
    <property type="match status" value="10"/>
</dbReference>
<dbReference type="PANTHER" id="PTHR24409">
    <property type="entry name" value="ZINC FINGER PROTEIN 142"/>
    <property type="match status" value="1"/>
</dbReference>
<evidence type="ECO:0000259" key="7">
    <source>
        <dbReference type="PROSITE" id="PS50157"/>
    </source>
</evidence>
<keyword evidence="6" id="KW-0175">Coiled coil</keyword>
<evidence type="ECO:0000313" key="8">
    <source>
        <dbReference type="EnsemblMetazoa" id="XP_024082340.1"/>
    </source>
</evidence>
<dbReference type="SMART" id="SM00355">
    <property type="entry name" value="ZnF_C2H2"/>
    <property type="match status" value="16"/>
</dbReference>
<evidence type="ECO:0000256" key="6">
    <source>
        <dbReference type="SAM" id="Coils"/>
    </source>
</evidence>
<accession>A0A8I6SI46</accession>
<feature type="domain" description="C2H2-type" evidence="7">
    <location>
        <begin position="182"/>
        <end position="209"/>
    </location>
</feature>
<evidence type="ECO:0000256" key="1">
    <source>
        <dbReference type="ARBA" id="ARBA00022723"/>
    </source>
</evidence>
<feature type="domain" description="C2H2-type" evidence="7">
    <location>
        <begin position="680"/>
        <end position="702"/>
    </location>
</feature>
<feature type="domain" description="C2H2-type" evidence="7">
    <location>
        <begin position="635"/>
        <end position="664"/>
    </location>
</feature>
<dbReference type="InterPro" id="IPR013087">
    <property type="entry name" value="Znf_C2H2_type"/>
</dbReference>
<keyword evidence="3 5" id="KW-0863">Zinc-finger</keyword>
<feature type="domain" description="C2H2-type" evidence="7">
    <location>
        <begin position="789"/>
        <end position="816"/>
    </location>
</feature>
<feature type="domain" description="C2H2-type" evidence="7">
    <location>
        <begin position="845"/>
        <end position="872"/>
    </location>
</feature>
<keyword evidence="9" id="KW-1185">Reference proteome</keyword>
<dbReference type="OMA" id="THIMEAH"/>
<evidence type="ECO:0000256" key="4">
    <source>
        <dbReference type="ARBA" id="ARBA00022833"/>
    </source>
</evidence>
<feature type="domain" description="C2H2-type" evidence="7">
    <location>
        <begin position="817"/>
        <end position="844"/>
    </location>
</feature>
<keyword evidence="4" id="KW-0862">Zinc</keyword>
<dbReference type="Proteomes" id="UP000494040">
    <property type="component" value="Unassembled WGS sequence"/>
</dbReference>
<dbReference type="GO" id="GO:0000977">
    <property type="term" value="F:RNA polymerase II transcription regulatory region sequence-specific DNA binding"/>
    <property type="evidence" value="ECO:0007669"/>
    <property type="project" value="TreeGrafter"/>
</dbReference>
<feature type="domain" description="C2H2-type" evidence="7">
    <location>
        <begin position="898"/>
        <end position="925"/>
    </location>
</feature>
<feature type="domain" description="C2H2-type" evidence="7">
    <location>
        <begin position="737"/>
        <end position="759"/>
    </location>
</feature>